<dbReference type="Proteomes" id="UP000734854">
    <property type="component" value="Unassembled WGS sequence"/>
</dbReference>
<keyword evidence="3" id="KW-1185">Reference proteome</keyword>
<reference evidence="2 3" key="1">
    <citation type="submission" date="2020-08" db="EMBL/GenBank/DDBJ databases">
        <title>Plant Genome Project.</title>
        <authorList>
            <person name="Zhang R.-G."/>
        </authorList>
    </citation>
    <scope>NUCLEOTIDE SEQUENCE [LARGE SCALE GENOMIC DNA]</scope>
    <source>
        <tissue evidence="2">Rhizome</tissue>
    </source>
</reference>
<organism evidence="2 3">
    <name type="scientific">Zingiber officinale</name>
    <name type="common">Ginger</name>
    <name type="synonym">Amomum zingiber</name>
    <dbReference type="NCBI Taxonomy" id="94328"/>
    <lineage>
        <taxon>Eukaryota</taxon>
        <taxon>Viridiplantae</taxon>
        <taxon>Streptophyta</taxon>
        <taxon>Embryophyta</taxon>
        <taxon>Tracheophyta</taxon>
        <taxon>Spermatophyta</taxon>
        <taxon>Magnoliopsida</taxon>
        <taxon>Liliopsida</taxon>
        <taxon>Zingiberales</taxon>
        <taxon>Zingiberaceae</taxon>
        <taxon>Zingiber</taxon>
    </lineage>
</organism>
<name>A0A8J5EXI8_ZINOF</name>
<dbReference type="EMBL" id="JACMSC010000018">
    <property type="protein sequence ID" value="KAG6476374.1"/>
    <property type="molecule type" value="Genomic_DNA"/>
</dbReference>
<sequence>MASEHNRRRFHILSTLLKWFRKSKNLEKGGKDIDDSVKKGGITRVKLVVTKKEAAQLLAMFVHNQNTMMFDAITSDIERKGTREEGPTSGGWKPVLKSIPEE</sequence>
<dbReference type="AlphaFoldDB" id="A0A8J5EXI8"/>
<evidence type="ECO:0000256" key="1">
    <source>
        <dbReference type="SAM" id="MobiDB-lite"/>
    </source>
</evidence>
<gene>
    <name evidence="2" type="ORF">ZIOFF_065614</name>
</gene>
<evidence type="ECO:0000313" key="2">
    <source>
        <dbReference type="EMBL" id="KAG6476374.1"/>
    </source>
</evidence>
<comment type="caution">
    <text evidence="2">The sequence shown here is derived from an EMBL/GenBank/DDBJ whole genome shotgun (WGS) entry which is preliminary data.</text>
</comment>
<proteinExistence type="predicted"/>
<protein>
    <submittedName>
        <fullName evidence="2">Uncharacterized protein</fullName>
    </submittedName>
</protein>
<evidence type="ECO:0000313" key="3">
    <source>
        <dbReference type="Proteomes" id="UP000734854"/>
    </source>
</evidence>
<accession>A0A8J5EXI8</accession>
<feature type="region of interest" description="Disordered" evidence="1">
    <location>
        <begin position="79"/>
        <end position="102"/>
    </location>
</feature>